<evidence type="ECO:0000256" key="4">
    <source>
        <dbReference type="ARBA" id="ARBA00022603"/>
    </source>
</evidence>
<evidence type="ECO:0000256" key="2">
    <source>
        <dbReference type="ARBA" id="ARBA00005369"/>
    </source>
</evidence>
<dbReference type="NCBIfam" id="NF001453">
    <property type="entry name" value="PRK00312.1"/>
    <property type="match status" value="1"/>
</dbReference>
<keyword evidence="5 7" id="KW-0808">Transferase</keyword>
<accession>A0A556ADR9</accession>
<sequence>MHDARRQKGGATPANSNTRLSTGLVQRAPARLAPTPAPTPTNSNTRMSLGLGRPLAESGAAPWPLASRTPAIAESRMRERMVERLHAEGIRDKRVLAAMLRMPRHMFVDEALASRAYENAALPIGYGQTISQPRIVARMIATARNGRELGRVLEVGTGCGYQAAVLAGVAREVYSIERVRPLHEQASARLRMLRLPQVRLILGDGTRGLPAFAPFDAIIVAAAGLHVPQALLAQLALSGRLVAPEGGAEQRLVVVERVAAERFVRTELEAVRFVPLQTGVQL</sequence>
<dbReference type="InterPro" id="IPR029063">
    <property type="entry name" value="SAM-dependent_MTases_sf"/>
</dbReference>
<organism evidence="9 10">
    <name type="scientific">Verticiella sediminum</name>
    <dbReference type="NCBI Taxonomy" id="1247510"/>
    <lineage>
        <taxon>Bacteria</taxon>
        <taxon>Pseudomonadati</taxon>
        <taxon>Pseudomonadota</taxon>
        <taxon>Betaproteobacteria</taxon>
        <taxon>Burkholderiales</taxon>
        <taxon>Alcaligenaceae</taxon>
        <taxon>Verticiella</taxon>
    </lineage>
</organism>
<dbReference type="NCBIfam" id="TIGR00080">
    <property type="entry name" value="pimt"/>
    <property type="match status" value="1"/>
</dbReference>
<dbReference type="FunFam" id="3.40.50.150:FF:000010">
    <property type="entry name" value="Protein-L-isoaspartate O-methyltransferase"/>
    <property type="match status" value="1"/>
</dbReference>
<comment type="subcellular location">
    <subcellularLocation>
        <location evidence="1 7">Cytoplasm</location>
    </subcellularLocation>
</comment>
<dbReference type="GO" id="GO:0030091">
    <property type="term" value="P:protein repair"/>
    <property type="evidence" value="ECO:0007669"/>
    <property type="project" value="UniProtKB-UniRule"/>
</dbReference>
<dbReference type="HAMAP" id="MF_00090">
    <property type="entry name" value="PIMT"/>
    <property type="match status" value="1"/>
</dbReference>
<dbReference type="InterPro" id="IPR000682">
    <property type="entry name" value="PCMT"/>
</dbReference>
<evidence type="ECO:0000313" key="10">
    <source>
        <dbReference type="Proteomes" id="UP000318405"/>
    </source>
</evidence>
<dbReference type="Proteomes" id="UP000318405">
    <property type="component" value="Unassembled WGS sequence"/>
</dbReference>
<evidence type="ECO:0000256" key="6">
    <source>
        <dbReference type="ARBA" id="ARBA00022691"/>
    </source>
</evidence>
<proteinExistence type="inferred from homology"/>
<feature type="region of interest" description="Disordered" evidence="8">
    <location>
        <begin position="1"/>
        <end position="62"/>
    </location>
</feature>
<dbReference type="Gene3D" id="3.40.50.150">
    <property type="entry name" value="Vaccinia Virus protein VP39"/>
    <property type="match status" value="1"/>
</dbReference>
<dbReference type="GO" id="GO:0005737">
    <property type="term" value="C:cytoplasm"/>
    <property type="evidence" value="ECO:0007669"/>
    <property type="project" value="UniProtKB-SubCell"/>
</dbReference>
<comment type="caution">
    <text evidence="9">The sequence shown here is derived from an EMBL/GenBank/DDBJ whole genome shotgun (WGS) entry which is preliminary data.</text>
</comment>
<dbReference type="RefSeq" id="WP_143949913.1">
    <property type="nucleotide sequence ID" value="NZ_BAABMB010000003.1"/>
</dbReference>
<evidence type="ECO:0000256" key="1">
    <source>
        <dbReference type="ARBA" id="ARBA00004496"/>
    </source>
</evidence>
<dbReference type="PANTHER" id="PTHR11579">
    <property type="entry name" value="PROTEIN-L-ISOASPARTATE O-METHYLTRANSFERASE"/>
    <property type="match status" value="1"/>
</dbReference>
<keyword evidence="6 7" id="KW-0949">S-adenosyl-L-methionine</keyword>
<evidence type="ECO:0000256" key="7">
    <source>
        <dbReference type="HAMAP-Rule" id="MF_00090"/>
    </source>
</evidence>
<evidence type="ECO:0000313" key="9">
    <source>
        <dbReference type="EMBL" id="TSH91039.1"/>
    </source>
</evidence>
<dbReference type="PANTHER" id="PTHR11579:SF0">
    <property type="entry name" value="PROTEIN-L-ISOASPARTATE(D-ASPARTATE) O-METHYLTRANSFERASE"/>
    <property type="match status" value="1"/>
</dbReference>
<keyword evidence="10" id="KW-1185">Reference proteome</keyword>
<dbReference type="Pfam" id="PF01135">
    <property type="entry name" value="PCMT"/>
    <property type="match status" value="1"/>
</dbReference>
<feature type="compositionally biased region" description="Polar residues" evidence="8">
    <location>
        <begin position="13"/>
        <end position="24"/>
    </location>
</feature>
<keyword evidence="3 7" id="KW-0963">Cytoplasm</keyword>
<comment type="catalytic activity">
    <reaction evidence="7">
        <text>[protein]-L-isoaspartate + S-adenosyl-L-methionine = [protein]-L-isoaspartate alpha-methyl ester + S-adenosyl-L-homocysteine</text>
        <dbReference type="Rhea" id="RHEA:12705"/>
        <dbReference type="Rhea" id="RHEA-COMP:12143"/>
        <dbReference type="Rhea" id="RHEA-COMP:12144"/>
        <dbReference type="ChEBI" id="CHEBI:57856"/>
        <dbReference type="ChEBI" id="CHEBI:59789"/>
        <dbReference type="ChEBI" id="CHEBI:90596"/>
        <dbReference type="ChEBI" id="CHEBI:90598"/>
        <dbReference type="EC" id="2.1.1.77"/>
    </reaction>
</comment>
<dbReference type="SUPFAM" id="SSF53335">
    <property type="entry name" value="S-adenosyl-L-methionine-dependent methyltransferases"/>
    <property type="match status" value="1"/>
</dbReference>
<comment type="function">
    <text evidence="7">Catalyzes the methyl esterification of L-isoaspartyl residues in peptides and proteins that result from spontaneous decomposition of normal L-aspartyl and L-asparaginyl residues. It plays a role in the repair and/or degradation of damaged proteins.</text>
</comment>
<feature type="active site" evidence="7">
    <location>
        <position position="131"/>
    </location>
</feature>
<dbReference type="GO" id="GO:0032259">
    <property type="term" value="P:methylation"/>
    <property type="evidence" value="ECO:0007669"/>
    <property type="project" value="UniProtKB-KW"/>
</dbReference>
<gene>
    <name evidence="7" type="primary">pcm</name>
    <name evidence="9" type="ORF">FOZ76_19270</name>
</gene>
<dbReference type="PROSITE" id="PS01279">
    <property type="entry name" value="PCMT"/>
    <property type="match status" value="1"/>
</dbReference>
<dbReference type="GO" id="GO:0004719">
    <property type="term" value="F:protein-L-isoaspartate (D-aspartate) O-methyltransferase activity"/>
    <property type="evidence" value="ECO:0007669"/>
    <property type="project" value="UniProtKB-UniRule"/>
</dbReference>
<dbReference type="EC" id="2.1.1.77" evidence="7"/>
<dbReference type="CDD" id="cd02440">
    <property type="entry name" value="AdoMet_MTases"/>
    <property type="match status" value="1"/>
</dbReference>
<keyword evidence="4 7" id="KW-0489">Methyltransferase</keyword>
<dbReference type="AlphaFoldDB" id="A0A556ADR9"/>
<dbReference type="EMBL" id="VLTJ01000038">
    <property type="protein sequence ID" value="TSH91039.1"/>
    <property type="molecule type" value="Genomic_DNA"/>
</dbReference>
<evidence type="ECO:0000256" key="8">
    <source>
        <dbReference type="SAM" id="MobiDB-lite"/>
    </source>
</evidence>
<comment type="similarity">
    <text evidence="2 7">Belongs to the methyltransferase superfamily. L-isoaspartyl/D-aspartyl protein methyltransferase family.</text>
</comment>
<evidence type="ECO:0000256" key="3">
    <source>
        <dbReference type="ARBA" id="ARBA00022490"/>
    </source>
</evidence>
<name>A0A556ADR9_9BURK</name>
<protein>
    <recommendedName>
        <fullName evidence="7">Protein-L-isoaspartate O-methyltransferase</fullName>
        <ecNumber evidence="7">2.1.1.77</ecNumber>
    </recommendedName>
    <alternativeName>
        <fullName evidence="7">L-isoaspartyl protein carboxyl methyltransferase</fullName>
    </alternativeName>
    <alternativeName>
        <fullName evidence="7">Protein L-isoaspartyl methyltransferase</fullName>
    </alternativeName>
    <alternativeName>
        <fullName evidence="7">Protein-beta-aspartate methyltransferase</fullName>
        <shortName evidence="7">PIMT</shortName>
    </alternativeName>
</protein>
<dbReference type="OrthoDB" id="9810066at2"/>
<evidence type="ECO:0000256" key="5">
    <source>
        <dbReference type="ARBA" id="ARBA00022679"/>
    </source>
</evidence>
<reference evidence="9 10" key="1">
    <citation type="submission" date="2019-07" db="EMBL/GenBank/DDBJ databases">
        <title>Qingshengfaniella alkalisoli gen. nov., sp. nov., isolated from saline soil.</title>
        <authorList>
            <person name="Xu L."/>
            <person name="Huang X.-X."/>
            <person name="Sun J.-Q."/>
        </authorList>
    </citation>
    <scope>NUCLEOTIDE SEQUENCE [LARGE SCALE GENOMIC DNA]</scope>
    <source>
        <strain evidence="9 10">DSM 27279</strain>
    </source>
</reference>